<gene>
    <name evidence="1" type="ORF">IQ22_00416</name>
</gene>
<dbReference type="InterPro" id="IPR049457">
    <property type="entry name" value="Emfourin"/>
</dbReference>
<evidence type="ECO:0000313" key="2">
    <source>
        <dbReference type="Proteomes" id="UP000316905"/>
    </source>
</evidence>
<accession>A0A562QPT0</accession>
<dbReference type="AlphaFoldDB" id="A0A562QPT0"/>
<organism evidence="1 2">
    <name type="scientific">Pseudomonas duriflava</name>
    <dbReference type="NCBI Taxonomy" id="459528"/>
    <lineage>
        <taxon>Bacteria</taxon>
        <taxon>Pseudomonadati</taxon>
        <taxon>Pseudomonadota</taxon>
        <taxon>Gammaproteobacteria</taxon>
        <taxon>Pseudomonadales</taxon>
        <taxon>Pseudomonadaceae</taxon>
        <taxon>Pseudomonas</taxon>
    </lineage>
</organism>
<dbReference type="OrthoDB" id="8658956at2"/>
<dbReference type="RefSeq" id="WP_145137267.1">
    <property type="nucleotide sequence ID" value="NZ_VLKY01000001.1"/>
</dbReference>
<dbReference type="Proteomes" id="UP000316905">
    <property type="component" value="Unassembled WGS sequence"/>
</dbReference>
<comment type="caution">
    <text evidence="1">The sequence shown here is derived from an EMBL/GenBank/DDBJ whole genome shotgun (WGS) entry which is preliminary data.</text>
</comment>
<keyword evidence="2" id="KW-1185">Reference proteome</keyword>
<dbReference type="EMBL" id="VLKY01000001">
    <property type="protein sequence ID" value="TWI58705.1"/>
    <property type="molecule type" value="Genomic_DNA"/>
</dbReference>
<evidence type="ECO:0000313" key="1">
    <source>
        <dbReference type="EMBL" id="TWI58705.1"/>
    </source>
</evidence>
<proteinExistence type="predicted"/>
<name>A0A562QPT0_9PSED</name>
<dbReference type="Pfam" id="PF20242">
    <property type="entry name" value="Emfourin"/>
    <property type="match status" value="1"/>
</dbReference>
<sequence length="107" mass="12087">MKELPKLGPDALVRVSRQGGFAAISALARPREIDFSNCNEDERGRICSVLERCLPESTESVGRGDQRFYQVELRFKDKPDELTITIPEDRAPSELVRLWDKGDAKVP</sequence>
<reference evidence="1 2" key="1">
    <citation type="journal article" date="2015" name="Stand. Genomic Sci.">
        <title>Genomic Encyclopedia of Bacterial and Archaeal Type Strains, Phase III: the genomes of soil and plant-associated and newly described type strains.</title>
        <authorList>
            <person name="Whitman W.B."/>
            <person name="Woyke T."/>
            <person name="Klenk H.P."/>
            <person name="Zhou Y."/>
            <person name="Lilburn T.G."/>
            <person name="Beck B.J."/>
            <person name="De Vos P."/>
            <person name="Vandamme P."/>
            <person name="Eisen J.A."/>
            <person name="Garrity G."/>
            <person name="Hugenholtz P."/>
            <person name="Kyrpides N.C."/>
        </authorList>
    </citation>
    <scope>NUCLEOTIDE SEQUENCE [LARGE SCALE GENOMIC DNA]</scope>
    <source>
        <strain evidence="1 2">CGMCC 1.6858</strain>
    </source>
</reference>
<protein>
    <submittedName>
        <fullName evidence="1">Uncharacterized protein</fullName>
    </submittedName>
</protein>